<protein>
    <submittedName>
        <fullName evidence="9">Pimeloyl-CoA dehydrogenase large subunit</fullName>
    </submittedName>
</protein>
<proteinExistence type="inferred from homology"/>
<dbReference type="InterPro" id="IPR036250">
    <property type="entry name" value="AcylCo_DH-like_C"/>
</dbReference>
<comment type="cofactor">
    <cofactor evidence="1">
        <name>FAD</name>
        <dbReference type="ChEBI" id="CHEBI:57692"/>
    </cofactor>
</comment>
<dbReference type="InterPro" id="IPR009100">
    <property type="entry name" value="AcylCoA_DH/oxidase_NM_dom_sf"/>
</dbReference>
<dbReference type="Pfam" id="PF02771">
    <property type="entry name" value="Acyl-CoA_dh_N"/>
    <property type="match status" value="1"/>
</dbReference>
<evidence type="ECO:0000256" key="2">
    <source>
        <dbReference type="ARBA" id="ARBA00009347"/>
    </source>
</evidence>
<dbReference type="Pfam" id="PF00441">
    <property type="entry name" value="Acyl-CoA_dh_1"/>
    <property type="match status" value="1"/>
</dbReference>
<feature type="domain" description="Acyl-CoA dehydrogenase/oxidase C-terminal" evidence="6">
    <location>
        <begin position="231"/>
        <end position="392"/>
    </location>
</feature>
<keyword evidence="3" id="KW-0285">Flavoprotein</keyword>
<dbReference type="AlphaFoldDB" id="A0A1W6Z6U4"/>
<organism evidence="9 10">
    <name type="scientific">Bordetella genomosp. 13</name>
    <dbReference type="NCBI Taxonomy" id="463040"/>
    <lineage>
        <taxon>Bacteria</taxon>
        <taxon>Pseudomonadati</taxon>
        <taxon>Pseudomonadota</taxon>
        <taxon>Betaproteobacteria</taxon>
        <taxon>Burkholderiales</taxon>
        <taxon>Alcaligenaceae</taxon>
        <taxon>Bordetella</taxon>
    </lineage>
</organism>
<dbReference type="InterPro" id="IPR006091">
    <property type="entry name" value="Acyl-CoA_Oxase/DH_mid-dom"/>
</dbReference>
<evidence type="ECO:0000256" key="5">
    <source>
        <dbReference type="ARBA" id="ARBA00023002"/>
    </source>
</evidence>
<dbReference type="InterPro" id="IPR052161">
    <property type="entry name" value="Mycobact_Acyl-CoA_DH"/>
</dbReference>
<name>A0A1W6Z6U4_9BORD</name>
<sequence length="395" mass="43931">MKLNYRAEDERFRETVMQFLKHALPDDLQHKVRNHLRLGKEDFLRWHRIVHAQGWAGASWPVAFGGTGWTPMQQHIWQEACALAGAPIIQPFGIDMVGPVIMAFGNARQHERFLPGILSGEDWWCQGYSEPGAGSDLAALSTRAERHGDHYVVNGQKAWTTFAQHANWMFCLVRTDPAAPKQKGISFLLIDMATPGITIRPVTMLDGEQDVNEVFLDNVPVPVENLIGEENKGWTYAKFLLSHERTSIAGLGRSKRELAFLKRLAAARERDGQPVLRQALFNARVAEVEIDLMALELLVLKSLTQAEDADALASILKLRGIDIQQALTELMLDAVGYGAAPLDMAYLDGATDTSVFGDDDAAPLGRQYLTYRKPAVYGGATEIQKNILAKMILQM</sequence>
<evidence type="ECO:0000259" key="7">
    <source>
        <dbReference type="Pfam" id="PF02770"/>
    </source>
</evidence>
<dbReference type="Gene3D" id="1.20.140.10">
    <property type="entry name" value="Butyryl-CoA Dehydrogenase, subunit A, domain 3"/>
    <property type="match status" value="1"/>
</dbReference>
<dbReference type="SUPFAM" id="SSF47203">
    <property type="entry name" value="Acyl-CoA dehydrogenase C-terminal domain-like"/>
    <property type="match status" value="1"/>
</dbReference>
<evidence type="ECO:0000256" key="3">
    <source>
        <dbReference type="ARBA" id="ARBA00022630"/>
    </source>
</evidence>
<feature type="domain" description="Acyl-CoA oxidase/dehydrogenase middle" evidence="7">
    <location>
        <begin position="125"/>
        <end position="219"/>
    </location>
</feature>
<evidence type="ECO:0000256" key="1">
    <source>
        <dbReference type="ARBA" id="ARBA00001974"/>
    </source>
</evidence>
<dbReference type="KEGG" id="bgm:CAL15_00465"/>
<dbReference type="RefSeq" id="WP_086076821.1">
    <property type="nucleotide sequence ID" value="NZ_CP021111.1"/>
</dbReference>
<dbReference type="Proteomes" id="UP000194161">
    <property type="component" value="Chromosome"/>
</dbReference>
<dbReference type="PANTHER" id="PTHR43292:SF3">
    <property type="entry name" value="ACYL-COA DEHYDROGENASE FADE29"/>
    <property type="match status" value="1"/>
</dbReference>
<reference evidence="9 10" key="1">
    <citation type="submission" date="2017-05" db="EMBL/GenBank/DDBJ databases">
        <title>Complete and WGS of Bordetella genogroups.</title>
        <authorList>
            <person name="Spilker T."/>
            <person name="LiPuma J."/>
        </authorList>
    </citation>
    <scope>NUCLEOTIDE SEQUENCE [LARGE SCALE GENOMIC DNA]</scope>
    <source>
        <strain evidence="9 10">AU7206</strain>
    </source>
</reference>
<dbReference type="InterPro" id="IPR009075">
    <property type="entry name" value="AcylCo_DH/oxidase_C"/>
</dbReference>
<dbReference type="SUPFAM" id="SSF56645">
    <property type="entry name" value="Acyl-CoA dehydrogenase NM domain-like"/>
    <property type="match status" value="1"/>
</dbReference>
<comment type="similarity">
    <text evidence="2">Belongs to the acyl-CoA dehydrogenase family.</text>
</comment>
<evidence type="ECO:0000313" key="9">
    <source>
        <dbReference type="EMBL" id="ARP92982.1"/>
    </source>
</evidence>
<dbReference type="PANTHER" id="PTHR43292">
    <property type="entry name" value="ACYL-COA DEHYDROGENASE"/>
    <property type="match status" value="1"/>
</dbReference>
<dbReference type="GO" id="GO:0016627">
    <property type="term" value="F:oxidoreductase activity, acting on the CH-CH group of donors"/>
    <property type="evidence" value="ECO:0007669"/>
    <property type="project" value="InterPro"/>
</dbReference>
<evidence type="ECO:0000313" key="10">
    <source>
        <dbReference type="Proteomes" id="UP000194161"/>
    </source>
</evidence>
<keyword evidence="10" id="KW-1185">Reference proteome</keyword>
<evidence type="ECO:0000256" key="4">
    <source>
        <dbReference type="ARBA" id="ARBA00022827"/>
    </source>
</evidence>
<dbReference type="GO" id="GO:0050660">
    <property type="term" value="F:flavin adenine dinucleotide binding"/>
    <property type="evidence" value="ECO:0007669"/>
    <property type="project" value="InterPro"/>
</dbReference>
<dbReference type="STRING" id="463040.CAL15_00465"/>
<feature type="domain" description="Acyl-CoA dehydrogenase/oxidase N-terminal" evidence="8">
    <location>
        <begin position="7"/>
        <end position="121"/>
    </location>
</feature>
<dbReference type="FunFam" id="2.40.110.10:FF:000011">
    <property type="entry name" value="Acyl-CoA dehydrogenase FadE34"/>
    <property type="match status" value="1"/>
</dbReference>
<dbReference type="InterPro" id="IPR046373">
    <property type="entry name" value="Acyl-CoA_Oxase/DH_mid-dom_sf"/>
</dbReference>
<dbReference type="Gene3D" id="1.10.540.10">
    <property type="entry name" value="Acyl-CoA dehydrogenase/oxidase, N-terminal domain"/>
    <property type="match status" value="1"/>
</dbReference>
<keyword evidence="4" id="KW-0274">FAD</keyword>
<dbReference type="OrthoDB" id="9770681at2"/>
<evidence type="ECO:0000259" key="6">
    <source>
        <dbReference type="Pfam" id="PF00441"/>
    </source>
</evidence>
<dbReference type="EMBL" id="CP021111">
    <property type="protein sequence ID" value="ARP92982.1"/>
    <property type="molecule type" value="Genomic_DNA"/>
</dbReference>
<gene>
    <name evidence="9" type="ORF">CAL15_00465</name>
</gene>
<dbReference type="InterPro" id="IPR037069">
    <property type="entry name" value="AcylCoA_DH/ox_N_sf"/>
</dbReference>
<dbReference type="InterPro" id="IPR013786">
    <property type="entry name" value="AcylCoA_DH/ox_N"/>
</dbReference>
<dbReference type="Pfam" id="PF02770">
    <property type="entry name" value="Acyl-CoA_dh_M"/>
    <property type="match status" value="1"/>
</dbReference>
<keyword evidence="5" id="KW-0560">Oxidoreductase</keyword>
<accession>A0A1W6Z6U4</accession>
<evidence type="ECO:0000259" key="8">
    <source>
        <dbReference type="Pfam" id="PF02771"/>
    </source>
</evidence>
<dbReference type="Gene3D" id="2.40.110.10">
    <property type="entry name" value="Butyryl-CoA Dehydrogenase, subunit A, domain 2"/>
    <property type="match status" value="1"/>
</dbReference>
<dbReference type="GO" id="GO:0005886">
    <property type="term" value="C:plasma membrane"/>
    <property type="evidence" value="ECO:0007669"/>
    <property type="project" value="TreeGrafter"/>
</dbReference>